<reference evidence="1 2" key="1">
    <citation type="journal article" date="2014" name="PLoS ONE">
        <title>Grimontia indica AK16(T), sp. nov., Isolated from a Seawater Sample Reports the Presence of Pathogenic Genes Similar to Vibrio Genus.</title>
        <authorList>
            <person name="Singh A."/>
            <person name="Vaidya B."/>
            <person name="Khatri I."/>
            <person name="Srinivas T.N."/>
            <person name="Subramanian S."/>
            <person name="Korpole S."/>
            <person name="Pinnaka A.K."/>
        </authorList>
    </citation>
    <scope>NUCLEOTIDE SEQUENCE [LARGE SCALE GENOMIC DNA]</scope>
    <source>
        <strain evidence="1 2">AK16</strain>
    </source>
</reference>
<dbReference type="eggNOG" id="ENOG5034AB0">
    <property type="taxonomic scope" value="Bacteria"/>
</dbReference>
<organism evidence="1 2">
    <name type="scientific">Grimontia indica</name>
    <dbReference type="NCBI Taxonomy" id="1056512"/>
    <lineage>
        <taxon>Bacteria</taxon>
        <taxon>Pseudomonadati</taxon>
        <taxon>Pseudomonadota</taxon>
        <taxon>Gammaproteobacteria</taxon>
        <taxon>Vibrionales</taxon>
        <taxon>Vibrionaceae</taxon>
        <taxon>Grimontia</taxon>
    </lineage>
</organism>
<dbReference type="RefSeq" id="WP_002535467.1">
    <property type="nucleotide sequence ID" value="NZ_ANFM02000002.1"/>
</dbReference>
<comment type="caution">
    <text evidence="1">The sequence shown here is derived from an EMBL/GenBank/DDBJ whole genome shotgun (WGS) entry which is preliminary data.</text>
</comment>
<dbReference type="EMBL" id="ANFM02000002">
    <property type="protein sequence ID" value="EOD81817.1"/>
    <property type="molecule type" value="Genomic_DNA"/>
</dbReference>
<keyword evidence="2" id="KW-1185">Reference proteome</keyword>
<gene>
    <name evidence="1" type="ORF">D515_01725</name>
</gene>
<name>R1IWH2_9GAMM</name>
<dbReference type="Proteomes" id="UP000011223">
    <property type="component" value="Unassembled WGS sequence"/>
</dbReference>
<accession>R1IWH2</accession>
<dbReference type="AlphaFoldDB" id="R1IWH2"/>
<evidence type="ECO:0000313" key="2">
    <source>
        <dbReference type="Proteomes" id="UP000011223"/>
    </source>
</evidence>
<proteinExistence type="predicted"/>
<evidence type="ECO:0000313" key="1">
    <source>
        <dbReference type="EMBL" id="EOD81817.1"/>
    </source>
</evidence>
<protein>
    <submittedName>
        <fullName evidence="1">Uncharacterized protein</fullName>
    </submittedName>
</protein>
<sequence length="332" mass="37814">MKRLLILFAVMLPTLLFGVSRAVTLSPNDVAAHMADPASVSKILRATKLFDENDIDALNTYLDSLPELQKEEALTVLARRALDFSTMTPEREKFLVTISRQQPKYLVKSQGDGFWVTMPAFNYAGEAKWVLNRWQIKLMQDEAMRLLNYNQLNLSKWLSFSSNDYALRREAIVTLVPTLNQTQLDKLVTLYLDDKNMVWSPDNALLAALAEKSDKPKVYDLLWLRRTDSYSLAALQKLEMPPISNKHIELMIAATVNPVLAETAVRQLAGLHPLPQNVKDFLQKQIADRQRGKNVVELIARKGHTEWLRELEQTTSGVTRRNIRNGLEQVEG</sequence>